<evidence type="ECO:0008006" key="4">
    <source>
        <dbReference type="Google" id="ProtNLM"/>
    </source>
</evidence>
<keyword evidence="1" id="KW-0472">Membrane</keyword>
<comment type="caution">
    <text evidence="2">The sequence shown here is derived from an EMBL/GenBank/DDBJ whole genome shotgun (WGS) entry which is preliminary data.</text>
</comment>
<keyword evidence="1" id="KW-0812">Transmembrane</keyword>
<name>A0A6I4M803_9ACTN</name>
<feature type="transmembrane region" description="Helical" evidence="1">
    <location>
        <begin position="41"/>
        <end position="58"/>
    </location>
</feature>
<dbReference type="RefSeq" id="WP_151592912.1">
    <property type="nucleotide sequence ID" value="NZ_WBMS02000005.1"/>
</dbReference>
<evidence type="ECO:0000313" key="3">
    <source>
        <dbReference type="Proteomes" id="UP000462055"/>
    </source>
</evidence>
<accession>A0A6I4M803</accession>
<sequence length="61" mass="6239">MRTIGVIVAAVGFISAAYHYTGGENIELMRWSEGHQPLAGLGVGAAGLLLTAAGAALSRDR</sequence>
<dbReference type="EMBL" id="WBMS02000005">
    <property type="protein sequence ID" value="MWA00384.1"/>
    <property type="molecule type" value="Genomic_DNA"/>
</dbReference>
<organism evidence="2 3">
    <name type="scientific">Actinomadura physcomitrii</name>
    <dbReference type="NCBI Taxonomy" id="2650748"/>
    <lineage>
        <taxon>Bacteria</taxon>
        <taxon>Bacillati</taxon>
        <taxon>Actinomycetota</taxon>
        <taxon>Actinomycetes</taxon>
        <taxon>Streptosporangiales</taxon>
        <taxon>Thermomonosporaceae</taxon>
        <taxon>Actinomadura</taxon>
    </lineage>
</organism>
<keyword evidence="3" id="KW-1185">Reference proteome</keyword>
<proteinExistence type="predicted"/>
<dbReference type="AlphaFoldDB" id="A0A6I4M803"/>
<dbReference type="Proteomes" id="UP000462055">
    <property type="component" value="Unassembled WGS sequence"/>
</dbReference>
<evidence type="ECO:0000313" key="2">
    <source>
        <dbReference type="EMBL" id="MWA00384.1"/>
    </source>
</evidence>
<gene>
    <name evidence="2" type="ORF">F8568_008350</name>
</gene>
<protein>
    <recommendedName>
        <fullName evidence="4">DUF3185 family protein</fullName>
    </recommendedName>
</protein>
<reference evidence="2" key="1">
    <citation type="submission" date="2019-12" db="EMBL/GenBank/DDBJ databases">
        <title>Actinomadura physcomitrii sp. nov., a novel actinomycete isolated from moss [Physcomitrium sphaericum (Ludw) Fuernr].</title>
        <authorList>
            <person name="Zhuang X."/>
        </authorList>
    </citation>
    <scope>NUCLEOTIDE SEQUENCE [LARGE SCALE GENOMIC DNA]</scope>
    <source>
        <strain evidence="2">LD22</strain>
    </source>
</reference>
<evidence type="ECO:0000256" key="1">
    <source>
        <dbReference type="SAM" id="Phobius"/>
    </source>
</evidence>
<keyword evidence="1" id="KW-1133">Transmembrane helix</keyword>